<evidence type="ECO:0000313" key="9">
    <source>
        <dbReference type="EMBL" id="TXC68115.1"/>
    </source>
</evidence>
<dbReference type="GO" id="GO:0003677">
    <property type="term" value="F:DNA binding"/>
    <property type="evidence" value="ECO:0007669"/>
    <property type="project" value="UniProtKB-KW"/>
</dbReference>
<dbReference type="EMBL" id="VOPY01000003">
    <property type="protein sequence ID" value="TXC68115.1"/>
    <property type="molecule type" value="Genomic_DNA"/>
</dbReference>
<proteinExistence type="inferred from homology"/>
<keyword evidence="4 6" id="KW-0238">DNA-binding</keyword>
<dbReference type="PANTHER" id="PTHR43133">
    <property type="entry name" value="RNA POLYMERASE ECF-TYPE SIGMA FACTO"/>
    <property type="match status" value="1"/>
</dbReference>
<dbReference type="InterPro" id="IPR007627">
    <property type="entry name" value="RNA_pol_sigma70_r2"/>
</dbReference>
<dbReference type="PANTHER" id="PTHR43133:SF62">
    <property type="entry name" value="RNA POLYMERASE SIGMA FACTOR SIGZ"/>
    <property type="match status" value="1"/>
</dbReference>
<dbReference type="InterPro" id="IPR000838">
    <property type="entry name" value="RNA_pol_sigma70_ECF_CS"/>
</dbReference>
<dbReference type="InterPro" id="IPR013325">
    <property type="entry name" value="RNA_pol_sigma_r2"/>
</dbReference>
<dbReference type="InterPro" id="IPR013249">
    <property type="entry name" value="RNA_pol_sigma70_r4_t2"/>
</dbReference>
<dbReference type="Gene3D" id="1.10.10.10">
    <property type="entry name" value="Winged helix-like DNA-binding domain superfamily/Winged helix DNA-binding domain"/>
    <property type="match status" value="1"/>
</dbReference>
<reference evidence="9 10" key="1">
    <citation type="submission" date="2019-08" db="EMBL/GenBank/DDBJ databases">
        <title>Sphingorhabdus soil sp. nov., isolated from arctic soil.</title>
        <authorList>
            <person name="Liu Y."/>
        </authorList>
    </citation>
    <scope>NUCLEOTIDE SEQUENCE [LARGE SCALE GENOMIC DNA]</scope>
    <source>
        <strain evidence="9 10">D-2Q-5-6</strain>
    </source>
</reference>
<evidence type="ECO:0000259" key="8">
    <source>
        <dbReference type="Pfam" id="PF08281"/>
    </source>
</evidence>
<dbReference type="InterPro" id="IPR036388">
    <property type="entry name" value="WH-like_DNA-bd_sf"/>
</dbReference>
<gene>
    <name evidence="9" type="ORF">FSZ31_10425</name>
</gene>
<dbReference type="PROSITE" id="PS01063">
    <property type="entry name" value="SIGMA70_ECF"/>
    <property type="match status" value="1"/>
</dbReference>
<comment type="similarity">
    <text evidence="1 6">Belongs to the sigma-70 factor family. ECF subfamily.</text>
</comment>
<organism evidence="9 10">
    <name type="scientific">Flavisphingopyxis soli</name>
    <dbReference type="NCBI Taxonomy" id="2601267"/>
    <lineage>
        <taxon>Bacteria</taxon>
        <taxon>Pseudomonadati</taxon>
        <taxon>Pseudomonadota</taxon>
        <taxon>Alphaproteobacteria</taxon>
        <taxon>Sphingomonadales</taxon>
        <taxon>Sphingopyxidaceae</taxon>
        <taxon>Flavisphingopyxis</taxon>
    </lineage>
</organism>
<evidence type="ECO:0000256" key="6">
    <source>
        <dbReference type="RuleBase" id="RU000716"/>
    </source>
</evidence>
<dbReference type="OrthoDB" id="9784272at2"/>
<keyword evidence="10" id="KW-1185">Reference proteome</keyword>
<dbReference type="Proteomes" id="UP000321129">
    <property type="component" value="Unassembled WGS sequence"/>
</dbReference>
<keyword evidence="3 6" id="KW-0731">Sigma factor</keyword>
<sequence>MSSFASSTGDSDRQRLVEALEQVARGDRAALRSVYDATSAKLFGICLRISRDRELAEDVLQDVYVKVWRRAGRFDPAKASPITWLAAIARNTAIDAIRKRGRRDEVSDDVLADFEDSAPRADALVEQGQDSARVVDCLDTLEGEQKRSIREAFFGGFTYSELADRRGVPLGTMKSWIRRGLARMKECLGDDRP</sequence>
<feature type="domain" description="RNA polymerase sigma factor 70 region 4 type 2" evidence="8">
    <location>
        <begin position="133"/>
        <end position="184"/>
    </location>
</feature>
<feature type="domain" description="RNA polymerase sigma-70 region 2" evidence="7">
    <location>
        <begin position="35"/>
        <end position="103"/>
    </location>
</feature>
<dbReference type="SUPFAM" id="SSF88659">
    <property type="entry name" value="Sigma3 and sigma4 domains of RNA polymerase sigma factors"/>
    <property type="match status" value="1"/>
</dbReference>
<protein>
    <recommendedName>
        <fullName evidence="6">RNA polymerase sigma factor</fullName>
    </recommendedName>
</protein>
<dbReference type="Pfam" id="PF04542">
    <property type="entry name" value="Sigma70_r2"/>
    <property type="match status" value="1"/>
</dbReference>
<dbReference type="NCBIfam" id="TIGR02937">
    <property type="entry name" value="sigma70-ECF"/>
    <property type="match status" value="1"/>
</dbReference>
<evidence type="ECO:0000259" key="7">
    <source>
        <dbReference type="Pfam" id="PF04542"/>
    </source>
</evidence>
<keyword evidence="2 6" id="KW-0805">Transcription regulation</keyword>
<keyword evidence="5 6" id="KW-0804">Transcription</keyword>
<evidence type="ECO:0000256" key="5">
    <source>
        <dbReference type="ARBA" id="ARBA00023163"/>
    </source>
</evidence>
<evidence type="ECO:0000256" key="3">
    <source>
        <dbReference type="ARBA" id="ARBA00023082"/>
    </source>
</evidence>
<name>A0A5C6U936_9SPHN</name>
<dbReference type="Pfam" id="PF08281">
    <property type="entry name" value="Sigma70_r4_2"/>
    <property type="match status" value="1"/>
</dbReference>
<dbReference type="CDD" id="cd06171">
    <property type="entry name" value="Sigma70_r4"/>
    <property type="match status" value="1"/>
</dbReference>
<evidence type="ECO:0000256" key="2">
    <source>
        <dbReference type="ARBA" id="ARBA00023015"/>
    </source>
</evidence>
<dbReference type="SUPFAM" id="SSF88946">
    <property type="entry name" value="Sigma2 domain of RNA polymerase sigma factors"/>
    <property type="match status" value="1"/>
</dbReference>
<accession>A0A5C6U936</accession>
<comment type="caution">
    <text evidence="9">The sequence shown here is derived from an EMBL/GenBank/DDBJ whole genome shotgun (WGS) entry which is preliminary data.</text>
</comment>
<evidence type="ECO:0000256" key="4">
    <source>
        <dbReference type="ARBA" id="ARBA00023125"/>
    </source>
</evidence>
<evidence type="ECO:0000313" key="10">
    <source>
        <dbReference type="Proteomes" id="UP000321129"/>
    </source>
</evidence>
<dbReference type="GO" id="GO:0006352">
    <property type="term" value="P:DNA-templated transcription initiation"/>
    <property type="evidence" value="ECO:0007669"/>
    <property type="project" value="InterPro"/>
</dbReference>
<dbReference type="RefSeq" id="WP_147123335.1">
    <property type="nucleotide sequence ID" value="NZ_VOPY01000003.1"/>
</dbReference>
<dbReference type="InterPro" id="IPR013324">
    <property type="entry name" value="RNA_pol_sigma_r3/r4-like"/>
</dbReference>
<dbReference type="GO" id="GO:0016987">
    <property type="term" value="F:sigma factor activity"/>
    <property type="evidence" value="ECO:0007669"/>
    <property type="project" value="UniProtKB-KW"/>
</dbReference>
<dbReference type="InterPro" id="IPR014284">
    <property type="entry name" value="RNA_pol_sigma-70_dom"/>
</dbReference>
<evidence type="ECO:0000256" key="1">
    <source>
        <dbReference type="ARBA" id="ARBA00010641"/>
    </source>
</evidence>
<dbReference type="Gene3D" id="1.10.1740.10">
    <property type="match status" value="1"/>
</dbReference>
<dbReference type="AlphaFoldDB" id="A0A5C6U936"/>
<dbReference type="InterPro" id="IPR039425">
    <property type="entry name" value="RNA_pol_sigma-70-like"/>
</dbReference>